<feature type="domain" description="DUF1206" evidence="2">
    <location>
        <begin position="26"/>
        <end position="93"/>
    </location>
</feature>
<feature type="transmembrane region" description="Helical" evidence="1">
    <location>
        <begin position="154"/>
        <end position="175"/>
    </location>
</feature>
<feature type="transmembrane region" description="Helical" evidence="1">
    <location>
        <begin position="248"/>
        <end position="266"/>
    </location>
</feature>
<accession>A0A8J3TGU1</accession>
<dbReference type="InterPro" id="IPR009597">
    <property type="entry name" value="DUF1206"/>
</dbReference>
<gene>
    <name evidence="3" type="ORF">Pme01_58000</name>
</gene>
<evidence type="ECO:0000256" key="1">
    <source>
        <dbReference type="SAM" id="Phobius"/>
    </source>
</evidence>
<feature type="transmembrane region" description="Helical" evidence="1">
    <location>
        <begin position="71"/>
        <end position="93"/>
    </location>
</feature>
<feature type="domain" description="DUF1206" evidence="2">
    <location>
        <begin position="110"/>
        <end position="176"/>
    </location>
</feature>
<protein>
    <recommendedName>
        <fullName evidence="2">DUF1206 domain-containing protein</fullName>
    </recommendedName>
</protein>
<name>A0A8J3TGU1_9ACTN</name>
<evidence type="ECO:0000313" key="4">
    <source>
        <dbReference type="Proteomes" id="UP000599074"/>
    </source>
</evidence>
<comment type="caution">
    <text evidence="3">The sequence shown here is derived from an EMBL/GenBank/DDBJ whole genome shotgun (WGS) entry which is preliminary data.</text>
</comment>
<feature type="transmembrane region" description="Helical" evidence="1">
    <location>
        <begin position="114"/>
        <end position="134"/>
    </location>
</feature>
<keyword evidence="1" id="KW-1133">Transmembrane helix</keyword>
<evidence type="ECO:0000313" key="3">
    <source>
        <dbReference type="EMBL" id="GII26203.1"/>
    </source>
</evidence>
<dbReference type="AlphaFoldDB" id="A0A8J3TGU1"/>
<reference evidence="3" key="1">
    <citation type="submission" date="2021-01" db="EMBL/GenBank/DDBJ databases">
        <title>Whole genome shotgun sequence of Planosporangium mesophilum NBRC 109066.</title>
        <authorList>
            <person name="Komaki H."/>
            <person name="Tamura T."/>
        </authorList>
    </citation>
    <scope>NUCLEOTIDE SEQUENCE</scope>
    <source>
        <strain evidence="3">NBRC 109066</strain>
    </source>
</reference>
<feature type="transmembrane region" description="Helical" evidence="1">
    <location>
        <begin position="22"/>
        <end position="43"/>
    </location>
</feature>
<dbReference type="Pfam" id="PF06724">
    <property type="entry name" value="DUF1206"/>
    <property type="match status" value="3"/>
</dbReference>
<evidence type="ECO:0000259" key="2">
    <source>
        <dbReference type="Pfam" id="PF06724"/>
    </source>
</evidence>
<dbReference type="RefSeq" id="WP_168113829.1">
    <property type="nucleotide sequence ID" value="NZ_BOON01000069.1"/>
</dbReference>
<organism evidence="3 4">
    <name type="scientific">Planosporangium mesophilum</name>
    <dbReference type="NCBI Taxonomy" id="689768"/>
    <lineage>
        <taxon>Bacteria</taxon>
        <taxon>Bacillati</taxon>
        <taxon>Actinomycetota</taxon>
        <taxon>Actinomycetes</taxon>
        <taxon>Micromonosporales</taxon>
        <taxon>Micromonosporaceae</taxon>
        <taxon>Planosporangium</taxon>
    </lineage>
</organism>
<keyword evidence="4" id="KW-1185">Reference proteome</keyword>
<feature type="transmembrane region" description="Helical" evidence="1">
    <location>
        <begin position="196"/>
        <end position="218"/>
    </location>
</feature>
<dbReference type="EMBL" id="BOON01000069">
    <property type="protein sequence ID" value="GII26203.1"/>
    <property type="molecule type" value="Genomic_DNA"/>
</dbReference>
<sequence length="275" mass="29006">MTVVHSARRTAHRAARSDILEVLTRIGFVGYGLLHLTVAWIAAQIALGHPTGEGDQAGAFRYLAEQPFGRFSLMVSVVGLAAMAVWQLLLAFVGHRQERGFSRTAERVASAVRAVVYAGLAWTAYKVVVGSPTSQARQAQEATAGVMAHPAGRWLVGLAGVVVVAIGIGLMAYGARRAFCKRLMLGRMSRSARRTATVLGEAGYIAKGIAFGIVGVLLCQAASKHNAARARGLDGALRLLVDQPAGPLALLGVATGFAAFGAYCFFQARYRKVGA</sequence>
<keyword evidence="1" id="KW-0812">Transmembrane</keyword>
<keyword evidence="1" id="KW-0472">Membrane</keyword>
<dbReference type="Proteomes" id="UP000599074">
    <property type="component" value="Unassembled WGS sequence"/>
</dbReference>
<proteinExistence type="predicted"/>
<feature type="domain" description="DUF1206" evidence="2">
    <location>
        <begin position="202"/>
        <end position="271"/>
    </location>
</feature>